<evidence type="ECO:0000313" key="1">
    <source>
        <dbReference type="EMBL" id="RVX01778.1"/>
    </source>
</evidence>
<accession>A0A438IYJ2</accession>
<dbReference type="AlphaFoldDB" id="A0A438IYJ2"/>
<name>A0A438IYJ2_VITVI</name>
<evidence type="ECO:0000313" key="2">
    <source>
        <dbReference type="Proteomes" id="UP000288805"/>
    </source>
</evidence>
<comment type="caution">
    <text evidence="1">The sequence shown here is derived from an EMBL/GenBank/DDBJ whole genome shotgun (WGS) entry which is preliminary data.</text>
</comment>
<organism evidence="1 2">
    <name type="scientific">Vitis vinifera</name>
    <name type="common">Grape</name>
    <dbReference type="NCBI Taxonomy" id="29760"/>
    <lineage>
        <taxon>Eukaryota</taxon>
        <taxon>Viridiplantae</taxon>
        <taxon>Streptophyta</taxon>
        <taxon>Embryophyta</taxon>
        <taxon>Tracheophyta</taxon>
        <taxon>Spermatophyta</taxon>
        <taxon>Magnoliopsida</taxon>
        <taxon>eudicotyledons</taxon>
        <taxon>Gunneridae</taxon>
        <taxon>Pentapetalae</taxon>
        <taxon>rosids</taxon>
        <taxon>Vitales</taxon>
        <taxon>Vitaceae</taxon>
        <taxon>Viteae</taxon>
        <taxon>Vitis</taxon>
    </lineage>
</organism>
<proteinExistence type="predicted"/>
<dbReference type="InterPro" id="IPR032675">
    <property type="entry name" value="LRR_dom_sf"/>
</dbReference>
<protein>
    <submittedName>
        <fullName evidence="1">Protein auxin signaling F-BOX 2</fullName>
    </submittedName>
</protein>
<gene>
    <name evidence="1" type="primary">AFB2_2</name>
    <name evidence="1" type="ORF">CK203_024309</name>
</gene>
<sequence>MTSSKLSESLNFAYLKGEVNLTALGRLMARCPNLKSSRLNRAVPLDALQRILAHAPQLVDLDTGSYVHDPDAETVIKLISTFQKCKSMRSMSGMGIAISWKWSYLQPSIKSPSSSLQCSCQGLPGMLHYGNWGTFSPTSENSSRANPTVPSMMGLSWVASGRAPSLQSVTQPVVLDHGSGAFGPLLSPIGSSVTYTTSPPAQPADFYMFPPSGSGLLGQIPRQAVPSPIIHNRILDLTEECRFG</sequence>
<dbReference type="EMBL" id="QGNW01000074">
    <property type="protein sequence ID" value="RVX01778.1"/>
    <property type="molecule type" value="Genomic_DNA"/>
</dbReference>
<reference evidence="1 2" key="1">
    <citation type="journal article" date="2018" name="PLoS Genet.">
        <title>Population sequencing reveals clonal diversity and ancestral inbreeding in the grapevine cultivar Chardonnay.</title>
        <authorList>
            <person name="Roach M.J."/>
            <person name="Johnson D.L."/>
            <person name="Bohlmann J."/>
            <person name="van Vuuren H.J."/>
            <person name="Jones S.J."/>
            <person name="Pretorius I.S."/>
            <person name="Schmidt S.A."/>
            <person name="Borneman A.R."/>
        </authorList>
    </citation>
    <scope>NUCLEOTIDE SEQUENCE [LARGE SCALE GENOMIC DNA]</scope>
    <source>
        <strain evidence="2">cv. Chardonnay</strain>
        <tissue evidence="1">Leaf</tissue>
    </source>
</reference>
<dbReference type="Gene3D" id="3.80.10.10">
    <property type="entry name" value="Ribonuclease Inhibitor"/>
    <property type="match status" value="1"/>
</dbReference>
<dbReference type="Proteomes" id="UP000288805">
    <property type="component" value="Unassembled WGS sequence"/>
</dbReference>